<evidence type="ECO:0000313" key="2">
    <source>
        <dbReference type="Proteomes" id="UP000814128"/>
    </source>
</evidence>
<keyword evidence="2" id="KW-1185">Reference proteome</keyword>
<accession>A0ACB8QK86</accession>
<proteinExistence type="predicted"/>
<comment type="caution">
    <text evidence="1">The sequence shown here is derived from an EMBL/GenBank/DDBJ whole genome shotgun (WGS) entry which is preliminary data.</text>
</comment>
<protein>
    <submittedName>
        <fullName evidence="1">Uncharacterized protein</fullName>
    </submittedName>
</protein>
<organism evidence="1 2">
    <name type="scientific">Vararia minispora EC-137</name>
    <dbReference type="NCBI Taxonomy" id="1314806"/>
    <lineage>
        <taxon>Eukaryota</taxon>
        <taxon>Fungi</taxon>
        <taxon>Dikarya</taxon>
        <taxon>Basidiomycota</taxon>
        <taxon>Agaricomycotina</taxon>
        <taxon>Agaricomycetes</taxon>
        <taxon>Russulales</taxon>
        <taxon>Lachnocladiaceae</taxon>
        <taxon>Vararia</taxon>
    </lineage>
</organism>
<gene>
    <name evidence="1" type="ORF">K488DRAFT_34091</name>
</gene>
<evidence type="ECO:0000313" key="1">
    <source>
        <dbReference type="EMBL" id="KAI0031731.1"/>
    </source>
</evidence>
<reference evidence="1" key="2">
    <citation type="journal article" date="2022" name="New Phytol.">
        <title>Evolutionary transition to the ectomycorrhizal habit in the genomes of a hyperdiverse lineage of mushroom-forming fungi.</title>
        <authorList>
            <person name="Looney B."/>
            <person name="Miyauchi S."/>
            <person name="Morin E."/>
            <person name="Drula E."/>
            <person name="Courty P.E."/>
            <person name="Kohler A."/>
            <person name="Kuo A."/>
            <person name="LaButti K."/>
            <person name="Pangilinan J."/>
            <person name="Lipzen A."/>
            <person name="Riley R."/>
            <person name="Andreopoulos W."/>
            <person name="He G."/>
            <person name="Johnson J."/>
            <person name="Nolan M."/>
            <person name="Tritt A."/>
            <person name="Barry K.W."/>
            <person name="Grigoriev I.V."/>
            <person name="Nagy L.G."/>
            <person name="Hibbett D."/>
            <person name="Henrissat B."/>
            <person name="Matheny P.B."/>
            <person name="Labbe J."/>
            <person name="Martin F.M."/>
        </authorList>
    </citation>
    <scope>NUCLEOTIDE SEQUENCE</scope>
    <source>
        <strain evidence="1">EC-137</strain>
    </source>
</reference>
<dbReference type="Proteomes" id="UP000814128">
    <property type="component" value="Unassembled WGS sequence"/>
</dbReference>
<dbReference type="EMBL" id="MU273569">
    <property type="protein sequence ID" value="KAI0031731.1"/>
    <property type="molecule type" value="Genomic_DNA"/>
</dbReference>
<sequence length="136" mass="14964">MRALYPASNDSDSLPDYLLDIKIARHTPCSICADCSGLHPSDDIELTADDKAANPLTDLAEYGSDDDDDATQGLSVCACGHIPRDHGAFGNVDRHEYNRRALIAVRLDDHLQRAGKLLDFTYVDEAINALRHEMLP</sequence>
<name>A0ACB8QK86_9AGAM</name>
<feature type="non-terminal residue" evidence="1">
    <location>
        <position position="136"/>
    </location>
</feature>
<reference evidence="1" key="1">
    <citation type="submission" date="2021-02" db="EMBL/GenBank/DDBJ databases">
        <authorList>
            <consortium name="DOE Joint Genome Institute"/>
            <person name="Ahrendt S."/>
            <person name="Looney B.P."/>
            <person name="Miyauchi S."/>
            <person name="Morin E."/>
            <person name="Drula E."/>
            <person name="Courty P.E."/>
            <person name="Chicoki N."/>
            <person name="Fauchery L."/>
            <person name="Kohler A."/>
            <person name="Kuo A."/>
            <person name="Labutti K."/>
            <person name="Pangilinan J."/>
            <person name="Lipzen A."/>
            <person name="Riley R."/>
            <person name="Andreopoulos W."/>
            <person name="He G."/>
            <person name="Johnson J."/>
            <person name="Barry K.W."/>
            <person name="Grigoriev I.V."/>
            <person name="Nagy L."/>
            <person name="Hibbett D."/>
            <person name="Henrissat B."/>
            <person name="Matheny P.B."/>
            <person name="Labbe J."/>
            <person name="Martin F."/>
        </authorList>
    </citation>
    <scope>NUCLEOTIDE SEQUENCE</scope>
    <source>
        <strain evidence="1">EC-137</strain>
    </source>
</reference>